<dbReference type="Proteomes" id="UP001187531">
    <property type="component" value="Unassembled WGS sequence"/>
</dbReference>
<proteinExistence type="predicted"/>
<name>A0AA88HNE9_ARTSF</name>
<evidence type="ECO:0000313" key="1">
    <source>
        <dbReference type="EMBL" id="KAK2712113.1"/>
    </source>
</evidence>
<accession>A0AA88HNE9</accession>
<keyword evidence="2" id="KW-1185">Reference proteome</keyword>
<evidence type="ECO:0000313" key="2">
    <source>
        <dbReference type="Proteomes" id="UP001187531"/>
    </source>
</evidence>
<sequence length="109" mass="12261">MIVHLNTCMEAWRVVLSNKSDASHLANAISGSEKSIEAKVKSPSFNGIVQYVPEDMDKEMLCSLIVNCTDVLQLGKTKSYRLEFESHEYLNHDVNHTPVIGYEQICIFG</sequence>
<protein>
    <submittedName>
        <fullName evidence="1">Uncharacterized protein</fullName>
    </submittedName>
</protein>
<dbReference type="EMBL" id="JAVRJZ010000015">
    <property type="protein sequence ID" value="KAK2712113.1"/>
    <property type="molecule type" value="Genomic_DNA"/>
</dbReference>
<comment type="caution">
    <text evidence="1">The sequence shown here is derived from an EMBL/GenBank/DDBJ whole genome shotgun (WGS) entry which is preliminary data.</text>
</comment>
<gene>
    <name evidence="1" type="ORF">QYM36_010966</name>
</gene>
<reference evidence="1" key="1">
    <citation type="submission" date="2023-07" db="EMBL/GenBank/DDBJ databases">
        <title>Chromosome-level genome assembly of Artemia franciscana.</title>
        <authorList>
            <person name="Jo E."/>
        </authorList>
    </citation>
    <scope>NUCLEOTIDE SEQUENCE</scope>
    <source>
        <tissue evidence="1">Whole body</tissue>
    </source>
</reference>
<dbReference type="AlphaFoldDB" id="A0AA88HNE9"/>
<organism evidence="1 2">
    <name type="scientific">Artemia franciscana</name>
    <name type="common">Brine shrimp</name>
    <name type="synonym">Artemia sanfranciscana</name>
    <dbReference type="NCBI Taxonomy" id="6661"/>
    <lineage>
        <taxon>Eukaryota</taxon>
        <taxon>Metazoa</taxon>
        <taxon>Ecdysozoa</taxon>
        <taxon>Arthropoda</taxon>
        <taxon>Crustacea</taxon>
        <taxon>Branchiopoda</taxon>
        <taxon>Anostraca</taxon>
        <taxon>Artemiidae</taxon>
        <taxon>Artemia</taxon>
    </lineage>
</organism>